<protein>
    <submittedName>
        <fullName evidence="13">Uncharacterized protein</fullName>
    </submittedName>
</protein>
<evidence type="ECO:0000256" key="5">
    <source>
        <dbReference type="ARBA" id="ARBA00022759"/>
    </source>
</evidence>
<dbReference type="InterPro" id="IPR014720">
    <property type="entry name" value="dsRBD_dom"/>
</dbReference>
<keyword evidence="5" id="KW-0255">Endonuclease</keyword>
<dbReference type="Pfam" id="PF00636">
    <property type="entry name" value="Ribonuclease_3"/>
    <property type="match status" value="1"/>
</dbReference>
<evidence type="ECO:0000256" key="9">
    <source>
        <dbReference type="PROSITE-ProRule" id="PRU00266"/>
    </source>
</evidence>
<reference evidence="13 14" key="1">
    <citation type="journal article" date="2020" name="IScience">
        <title>Genome Sequencing of the Endangered Kingdonia uniflora (Circaeasteraceae, Ranunculales) Reveals Potential Mechanisms of Evolutionary Specialization.</title>
        <authorList>
            <person name="Sun Y."/>
            <person name="Deng T."/>
            <person name="Zhang A."/>
            <person name="Moore M.J."/>
            <person name="Landis J.B."/>
            <person name="Lin N."/>
            <person name="Zhang H."/>
            <person name="Zhang X."/>
            <person name="Huang J."/>
            <person name="Zhang X."/>
            <person name="Sun H."/>
            <person name="Wang H."/>
        </authorList>
    </citation>
    <scope>NUCLEOTIDE SEQUENCE [LARGE SCALE GENOMIC DNA]</scope>
    <source>
        <strain evidence="13">TB1705</strain>
        <tissue evidence="13">Leaf</tissue>
    </source>
</reference>
<dbReference type="GO" id="GO:0046872">
    <property type="term" value="F:metal ion binding"/>
    <property type="evidence" value="ECO:0007669"/>
    <property type="project" value="UniProtKB-KW"/>
</dbReference>
<dbReference type="PANTHER" id="PTHR14950:SF15">
    <property type="entry name" value="DICER-LIKE PROTEIN 4"/>
    <property type="match status" value="1"/>
</dbReference>
<evidence type="ECO:0000259" key="12">
    <source>
        <dbReference type="PROSITE" id="PS50142"/>
    </source>
</evidence>
<gene>
    <name evidence="13" type="ORF">GIB67_031594</name>
</gene>
<comment type="caution">
    <text evidence="13">The sequence shown here is derived from an EMBL/GenBank/DDBJ whole genome shotgun (WGS) entry which is preliminary data.</text>
</comment>
<evidence type="ECO:0000313" key="14">
    <source>
        <dbReference type="Proteomes" id="UP000541444"/>
    </source>
</evidence>
<sequence>MILTARFMPEFQVYIRDQLFDPSQFFTLGRPCKLNCNKDTETIIHNEPESENRVVGTVINHMACSKGHHWLYKKTIADVLESLVGAFIVDSGFKAAMAFLKWMGIHVNFDDSQVSKICIASKSFMSLSDYMDNTAVESSLGYKFLYKGFIVQAFVHPSFNKHTGGCYQRLEFLGDAVLDYLITSYLYSVYPKLKPGQLTDLRSVTVNNNSFAHVAVTRSFQKYLLSDSANLSEAIKKFVNFAQTSISEKNPLDGPTCPKVLGDLVESCVGAILIDTGFDLSHVWRIILTFFDPIMTFSSLYINPARQLRELCQSHNWDLEFSSSIKGPTFIVEMKVTGKKVLSVAHATHLSKKVAMRIAAREIYLDLKARGHRLKKGKSLEEVLKSSTKQQAKLLGFDETPINMVDLDLVRVEHMEIAEVSPAPRLYISKTDPVSKEPASVRTTDFRALDRNPKSPLEPLGKGSSASSEEYSSDMSSDMAGISQNGSAKSRVYEICASNYWNPPLFECCKEEGESHLKLFTFKVTFEIDEPTSTVVECFSKPRRKKKAAAEHAAEGALWYLKCQRSLEG</sequence>
<dbReference type="Proteomes" id="UP000541444">
    <property type="component" value="Unassembled WGS sequence"/>
</dbReference>
<dbReference type="Gene3D" id="1.10.1520.10">
    <property type="entry name" value="Ribonuclease III domain"/>
    <property type="match status" value="2"/>
</dbReference>
<dbReference type="GO" id="GO:0030422">
    <property type="term" value="P:siRNA processing"/>
    <property type="evidence" value="ECO:0007669"/>
    <property type="project" value="TreeGrafter"/>
</dbReference>
<evidence type="ECO:0000256" key="7">
    <source>
        <dbReference type="ARBA" id="ARBA00022842"/>
    </source>
</evidence>
<evidence type="ECO:0000256" key="6">
    <source>
        <dbReference type="ARBA" id="ARBA00022801"/>
    </source>
</evidence>
<keyword evidence="4" id="KW-0479">Metal-binding</keyword>
<name>A0A7J7LYB0_9MAGN</name>
<feature type="domain" description="DRBM" evidence="11">
    <location>
        <begin position="303"/>
        <end position="369"/>
    </location>
</feature>
<dbReference type="GO" id="GO:0004525">
    <property type="term" value="F:ribonuclease III activity"/>
    <property type="evidence" value="ECO:0007669"/>
    <property type="project" value="InterPro"/>
</dbReference>
<feature type="compositionally biased region" description="Low complexity" evidence="10">
    <location>
        <begin position="464"/>
        <end position="480"/>
    </location>
</feature>
<evidence type="ECO:0000256" key="1">
    <source>
        <dbReference type="ARBA" id="ARBA00001936"/>
    </source>
</evidence>
<dbReference type="GO" id="GO:0005634">
    <property type="term" value="C:nucleus"/>
    <property type="evidence" value="ECO:0007669"/>
    <property type="project" value="TreeGrafter"/>
</dbReference>
<accession>A0A7J7LYB0</accession>
<dbReference type="PROSITE" id="PS50137">
    <property type="entry name" value="DS_RBD"/>
    <property type="match status" value="1"/>
</dbReference>
<dbReference type="SUPFAM" id="SSF54768">
    <property type="entry name" value="dsRNA-binding domain-like"/>
    <property type="match status" value="2"/>
</dbReference>
<dbReference type="PANTHER" id="PTHR14950">
    <property type="entry name" value="DICER-RELATED"/>
    <property type="match status" value="1"/>
</dbReference>
<feature type="domain" description="RNase III" evidence="12">
    <location>
        <begin position="133"/>
        <end position="277"/>
    </location>
</feature>
<comment type="cofactor">
    <cofactor evidence="2">
        <name>Mg(2+)</name>
        <dbReference type="ChEBI" id="CHEBI:18420"/>
    </cofactor>
</comment>
<evidence type="ECO:0000256" key="10">
    <source>
        <dbReference type="SAM" id="MobiDB-lite"/>
    </source>
</evidence>
<evidence type="ECO:0000256" key="3">
    <source>
        <dbReference type="ARBA" id="ARBA00022722"/>
    </source>
</evidence>
<organism evidence="13 14">
    <name type="scientific">Kingdonia uniflora</name>
    <dbReference type="NCBI Taxonomy" id="39325"/>
    <lineage>
        <taxon>Eukaryota</taxon>
        <taxon>Viridiplantae</taxon>
        <taxon>Streptophyta</taxon>
        <taxon>Embryophyta</taxon>
        <taxon>Tracheophyta</taxon>
        <taxon>Spermatophyta</taxon>
        <taxon>Magnoliopsida</taxon>
        <taxon>Ranunculales</taxon>
        <taxon>Circaeasteraceae</taxon>
        <taxon>Kingdonia</taxon>
    </lineage>
</organism>
<proteinExistence type="predicted"/>
<dbReference type="InterPro" id="IPR000999">
    <property type="entry name" value="RNase_III_dom"/>
</dbReference>
<dbReference type="AlphaFoldDB" id="A0A7J7LYB0"/>
<dbReference type="Pfam" id="PF14709">
    <property type="entry name" value="DND1_DSRM"/>
    <property type="match status" value="1"/>
</dbReference>
<dbReference type="SMART" id="SM00535">
    <property type="entry name" value="RIBOc"/>
    <property type="match status" value="1"/>
</dbReference>
<evidence type="ECO:0000259" key="11">
    <source>
        <dbReference type="PROSITE" id="PS50137"/>
    </source>
</evidence>
<dbReference type="GO" id="GO:0005737">
    <property type="term" value="C:cytoplasm"/>
    <property type="evidence" value="ECO:0007669"/>
    <property type="project" value="TreeGrafter"/>
</dbReference>
<dbReference type="Gene3D" id="3.30.160.20">
    <property type="match status" value="2"/>
</dbReference>
<comment type="cofactor">
    <cofactor evidence="1">
        <name>Mn(2+)</name>
        <dbReference type="ChEBI" id="CHEBI:29035"/>
    </cofactor>
</comment>
<dbReference type="SMART" id="SM00358">
    <property type="entry name" value="DSRM"/>
    <property type="match status" value="2"/>
</dbReference>
<dbReference type="EMBL" id="JACGCM010001886">
    <property type="protein sequence ID" value="KAF6147603.1"/>
    <property type="molecule type" value="Genomic_DNA"/>
</dbReference>
<keyword evidence="7" id="KW-0460">Magnesium</keyword>
<keyword evidence="8 9" id="KW-0694">RNA-binding</keyword>
<dbReference type="PROSITE" id="PS50142">
    <property type="entry name" value="RNASE_3_2"/>
    <property type="match status" value="2"/>
</dbReference>
<feature type="compositionally biased region" description="Basic and acidic residues" evidence="10">
    <location>
        <begin position="444"/>
        <end position="453"/>
    </location>
</feature>
<feature type="region of interest" description="Disordered" evidence="10">
    <location>
        <begin position="431"/>
        <end position="483"/>
    </location>
</feature>
<feature type="domain" description="RNase III" evidence="12">
    <location>
        <begin position="74"/>
        <end position="92"/>
    </location>
</feature>
<keyword evidence="3" id="KW-0540">Nuclease</keyword>
<dbReference type="SUPFAM" id="SSF69065">
    <property type="entry name" value="RNase III domain-like"/>
    <property type="match status" value="2"/>
</dbReference>
<dbReference type="InterPro" id="IPR036389">
    <property type="entry name" value="RNase_III_sf"/>
</dbReference>
<dbReference type="FunFam" id="1.10.1520.10:FF:000004">
    <property type="entry name" value="Endoribonuclease dicer-like 1"/>
    <property type="match status" value="1"/>
</dbReference>
<evidence type="ECO:0000256" key="8">
    <source>
        <dbReference type="ARBA" id="ARBA00022884"/>
    </source>
</evidence>
<dbReference type="CDD" id="cd00593">
    <property type="entry name" value="RIBOc"/>
    <property type="match status" value="1"/>
</dbReference>
<dbReference type="Pfam" id="PF00035">
    <property type="entry name" value="dsrm"/>
    <property type="match status" value="1"/>
</dbReference>
<keyword evidence="6" id="KW-0378">Hydrolase</keyword>
<dbReference type="GO" id="GO:0003723">
    <property type="term" value="F:RNA binding"/>
    <property type="evidence" value="ECO:0007669"/>
    <property type="project" value="UniProtKB-UniRule"/>
</dbReference>
<evidence type="ECO:0000313" key="13">
    <source>
        <dbReference type="EMBL" id="KAF6147603.1"/>
    </source>
</evidence>
<dbReference type="OrthoDB" id="6513042at2759"/>
<evidence type="ECO:0000256" key="2">
    <source>
        <dbReference type="ARBA" id="ARBA00001946"/>
    </source>
</evidence>
<keyword evidence="14" id="KW-1185">Reference proteome</keyword>
<dbReference type="PROSITE" id="PS00517">
    <property type="entry name" value="RNASE_3_1"/>
    <property type="match status" value="1"/>
</dbReference>
<evidence type="ECO:0000256" key="4">
    <source>
        <dbReference type="ARBA" id="ARBA00022723"/>
    </source>
</evidence>